<dbReference type="InterPro" id="IPR058852">
    <property type="entry name" value="HTH_77"/>
</dbReference>
<dbReference type="PANTHER" id="PTHR47691:SF3">
    <property type="entry name" value="HTH-TYPE TRANSCRIPTIONAL REGULATOR RV0890C-RELATED"/>
    <property type="match status" value="1"/>
</dbReference>
<dbReference type="InterPro" id="IPR049945">
    <property type="entry name" value="AAA_22"/>
</dbReference>
<accession>A0ABS6PF93</accession>
<dbReference type="CDD" id="cd00383">
    <property type="entry name" value="trans_reg_C"/>
    <property type="match status" value="1"/>
</dbReference>
<dbReference type="Pfam" id="PF25872">
    <property type="entry name" value="HTH_77"/>
    <property type="match status" value="1"/>
</dbReference>
<sequence>MSLSPDQAIGFGPYRIHPGQRLVLEGDQPLRLGRRALDILLILLAHAGEVVSKQRLIAGVWPDSVVEDINLRVHMAALRKALGDGQAGQRYIVTVAQRGYSFVAPVIRQAIGHTPSPSATGRHNLPLRRTRMIGRQALVDNLMAQLPRQRCITLVGPGGIGKTTVALRVAEQLIGRYRDGIRLLDLAPVNDPQLIGSHLANLLDLSLHDNDPLGCLTASLRDRHMLLVIDNCEHLIDAVALLSEGILRGAPQVHILATSRESLRIEGEFVQRLESLDCPPPIAVPDLAQAMNFSALQLFAERAMAGHDSFELGDVELPLAIEICRRLDGIPLALELAAAQVATLGLEGLLMQLQGRLPAGDRIGQDRHQTLRATLDWSFNLLSACEQACLRRLSVFRGGFTLESAAAVIVGRHLEPHNVFGSVTQLVAKSLLSVEVGDEEVFYRLLDTTRRYALEKLDHARELDQTRERHAERCLALMHQAQSDWEMTPTVLWIERYARGLEDLRAALGWALNGDGPQDLGIRLTATSAPLWQELSLLKEYGGHVRRALELLESAASPCPRLEIALKLALGSACYHTFGGTPETIDAFVGAHVLARQYDDIAGQLRAVSGHMAVNLSCGHYRMALEQSEQFESLGLHGDPQLSLSTHRLRVLALHYAGDQPQARIHAEQVIQRMAQSGHRNRFTHGFGVQYDQSVASLTVLARVLWLQGFPEQAWRTARQALDIAVQIDHGTSICYTLALATCLIAHYNGDRQNARTLLRLLHEQAQKHSVLLFYTWARQYAQVIDADNAVAVPPTDSGLVREIMVTLDSGFIDDALLERAQSGAAGWSTAEILRARAEQLLPAAPLRPDGRHGSLSARHCENQPAGENAETDTTRMEAAEAILLQALDIARSQGALAWELRSATSLARLWQRQARHREALALLAPIYRRFTEGYATPDLRKVRLLLDELLSQADV</sequence>
<evidence type="ECO:0000256" key="1">
    <source>
        <dbReference type="ARBA" id="ARBA00023125"/>
    </source>
</evidence>
<feature type="DNA-binding region" description="OmpR/PhoB-type" evidence="2">
    <location>
        <begin position="6"/>
        <end position="104"/>
    </location>
</feature>
<keyword evidence="1 2" id="KW-0238">DNA-binding</keyword>
<dbReference type="Proteomes" id="UP000765224">
    <property type="component" value="Unassembled WGS sequence"/>
</dbReference>
<dbReference type="PANTHER" id="PTHR47691">
    <property type="entry name" value="REGULATOR-RELATED"/>
    <property type="match status" value="1"/>
</dbReference>
<gene>
    <name evidence="5" type="ORF">KVG96_14380</name>
</gene>
<proteinExistence type="predicted"/>
<evidence type="ECO:0000256" key="3">
    <source>
        <dbReference type="SAM" id="MobiDB-lite"/>
    </source>
</evidence>
<feature type="region of interest" description="Disordered" evidence="3">
    <location>
        <begin position="846"/>
        <end position="873"/>
    </location>
</feature>
<evidence type="ECO:0000259" key="4">
    <source>
        <dbReference type="PROSITE" id="PS51755"/>
    </source>
</evidence>
<dbReference type="Pfam" id="PF00486">
    <property type="entry name" value="Trans_reg_C"/>
    <property type="match status" value="1"/>
</dbReference>
<organism evidence="5 6">
    <name type="scientific">Pseudomonas ekonensis</name>
    <dbReference type="NCBI Taxonomy" id="2842353"/>
    <lineage>
        <taxon>Bacteria</taxon>
        <taxon>Pseudomonadati</taxon>
        <taxon>Pseudomonadota</taxon>
        <taxon>Gammaproteobacteria</taxon>
        <taxon>Pseudomonadales</taxon>
        <taxon>Pseudomonadaceae</taxon>
        <taxon>Pseudomonas</taxon>
    </lineage>
</organism>
<feature type="domain" description="OmpR/PhoB-type" evidence="4">
    <location>
        <begin position="6"/>
        <end position="104"/>
    </location>
</feature>
<evidence type="ECO:0000256" key="2">
    <source>
        <dbReference type="PROSITE-ProRule" id="PRU01091"/>
    </source>
</evidence>
<dbReference type="InterPro" id="IPR001867">
    <property type="entry name" value="OmpR/PhoB-type_DNA-bd"/>
</dbReference>
<evidence type="ECO:0000313" key="5">
    <source>
        <dbReference type="EMBL" id="MBV4459144.1"/>
    </source>
</evidence>
<evidence type="ECO:0000313" key="6">
    <source>
        <dbReference type="Proteomes" id="UP000765224"/>
    </source>
</evidence>
<dbReference type="Pfam" id="PF13401">
    <property type="entry name" value="AAA_22"/>
    <property type="match status" value="1"/>
</dbReference>
<protein>
    <submittedName>
        <fullName evidence="5">Helix-turn-helix transcriptional regulator</fullName>
    </submittedName>
</protein>
<dbReference type="PROSITE" id="PS51755">
    <property type="entry name" value="OMPR_PHOB"/>
    <property type="match status" value="1"/>
</dbReference>
<name>A0ABS6PF93_9PSED</name>
<dbReference type="SMART" id="SM00862">
    <property type="entry name" value="Trans_reg_C"/>
    <property type="match status" value="1"/>
</dbReference>
<reference evidence="5 6" key="1">
    <citation type="submission" date="2021-06" db="EMBL/GenBank/DDBJ databases">
        <title>Updating the genus Pseudomonas: Description of 43 new species and partition of the Pseudomonas putida group.</title>
        <authorList>
            <person name="Girard L."/>
            <person name="Lood C."/>
            <person name="Vandamme P."/>
            <person name="Rokni-Zadeh H."/>
            <person name="Van Noort V."/>
            <person name="Hofte M."/>
            <person name="Lavigne R."/>
            <person name="De Mot R."/>
        </authorList>
    </citation>
    <scope>NUCLEOTIDE SEQUENCE [LARGE SCALE GENOMIC DNA]</scope>
    <source>
        <strain evidence="5 6">COR58</strain>
    </source>
</reference>
<keyword evidence="6" id="KW-1185">Reference proteome</keyword>
<comment type="caution">
    <text evidence="5">The sequence shown here is derived from an EMBL/GenBank/DDBJ whole genome shotgun (WGS) entry which is preliminary data.</text>
</comment>
<dbReference type="EMBL" id="JAHSTS010000002">
    <property type="protein sequence ID" value="MBV4459144.1"/>
    <property type="molecule type" value="Genomic_DNA"/>
</dbReference>
<dbReference type="RefSeq" id="WP_217892744.1">
    <property type="nucleotide sequence ID" value="NZ_JAHSTS010000002.1"/>
</dbReference>